<reference evidence="1" key="1">
    <citation type="submission" date="2021-05" db="EMBL/GenBank/DDBJ databases">
        <authorList>
            <person name="Scholz U."/>
            <person name="Mascher M."/>
            <person name="Fiebig A."/>
        </authorList>
    </citation>
    <scope>NUCLEOTIDE SEQUENCE [LARGE SCALE GENOMIC DNA]</scope>
</reference>
<dbReference type="Proteomes" id="UP001732700">
    <property type="component" value="Chromosome 6D"/>
</dbReference>
<keyword evidence="2" id="KW-1185">Reference proteome</keyword>
<proteinExistence type="predicted"/>
<accession>A0ACD5ZNK4</accession>
<dbReference type="EnsemblPlants" id="AVESA.00010b.r2.6DG1179800.1">
    <property type="protein sequence ID" value="AVESA.00010b.r2.6DG1179800.1.CDS"/>
    <property type="gene ID" value="AVESA.00010b.r2.6DG1179800"/>
</dbReference>
<evidence type="ECO:0000313" key="2">
    <source>
        <dbReference type="Proteomes" id="UP001732700"/>
    </source>
</evidence>
<organism evidence="1 2">
    <name type="scientific">Avena sativa</name>
    <name type="common">Oat</name>
    <dbReference type="NCBI Taxonomy" id="4498"/>
    <lineage>
        <taxon>Eukaryota</taxon>
        <taxon>Viridiplantae</taxon>
        <taxon>Streptophyta</taxon>
        <taxon>Embryophyta</taxon>
        <taxon>Tracheophyta</taxon>
        <taxon>Spermatophyta</taxon>
        <taxon>Magnoliopsida</taxon>
        <taxon>Liliopsida</taxon>
        <taxon>Poales</taxon>
        <taxon>Poaceae</taxon>
        <taxon>BOP clade</taxon>
        <taxon>Pooideae</taxon>
        <taxon>Poodae</taxon>
        <taxon>Poeae</taxon>
        <taxon>Poeae Chloroplast Group 1 (Aveneae type)</taxon>
        <taxon>Aveninae</taxon>
        <taxon>Avena</taxon>
    </lineage>
</organism>
<reference evidence="1" key="2">
    <citation type="submission" date="2025-09" db="UniProtKB">
        <authorList>
            <consortium name="EnsemblPlants"/>
        </authorList>
    </citation>
    <scope>IDENTIFICATION</scope>
</reference>
<name>A0ACD5ZNK4_AVESA</name>
<protein>
    <submittedName>
        <fullName evidence="1">Uncharacterized protein</fullName>
    </submittedName>
</protein>
<sequence>MRSLDVAGADQHNRKKPRLETEMPLADSLVVGSSGGDCGGNEESGGCLSMRVEDIVQHPLPGYGAPVALSFSPDDRRVAFLYSPDGTLHRKAFTFDPAKRRQELLFAPPDGGGLEEGNLSAEERLRRERSRERGLGVTRYEWRARRSGAPSSRAGIVVPLPSGVYFQDLSGSEPVLMLQSSSTSPIIDPHLSPDGTMIAYNGECLGPVTHGDWMVDQIAGVNESSGLVYFTGTLDGPLETNLYYTNLFPDWSLPLQTPKRLTRGTGRHSVILDHQLIRFIDVYDSVKLPPVIRLCSLLDGSIIMPIYEQPLTVQPLKKFQQLSPEMVQFSGKDGTSFYGTLYLPDEKKYGPPPYKTLINVYGGPSVQLVSDSWISTVDMRAQYLRSKGILVWKMDNRGSARRGLHFEGQLKYSIGRVDAEDQLTGAEWLIKQGLAKPGHIGLYGWSYGGFLAAICLARFPDIFCCAVSGAPVTAWDGYDTFYTEKYLGLPSEQSDSYEYGSIMHHVKNLRGKLLLIHGMIDENVHFRHTARLINRLMAERKPYEILLFPDERHMPRQLDDRIYMEERIFDFVERSL</sequence>
<evidence type="ECO:0000313" key="1">
    <source>
        <dbReference type="EnsemblPlants" id="AVESA.00010b.r2.6DG1179800.1.CDS"/>
    </source>
</evidence>